<feature type="compositionally biased region" description="Basic and acidic residues" evidence="1">
    <location>
        <begin position="45"/>
        <end position="61"/>
    </location>
</feature>
<name>A0A2P2J2Z5_RHIMU</name>
<proteinExistence type="predicted"/>
<evidence type="ECO:0000313" key="2">
    <source>
        <dbReference type="EMBL" id="MBW87839.1"/>
    </source>
</evidence>
<dbReference type="EMBL" id="GGEC01007356">
    <property type="protein sequence ID" value="MBW87839.1"/>
    <property type="molecule type" value="Transcribed_RNA"/>
</dbReference>
<reference evidence="2" key="1">
    <citation type="submission" date="2018-02" db="EMBL/GenBank/DDBJ databases">
        <title>Rhizophora mucronata_Transcriptome.</title>
        <authorList>
            <person name="Meera S.P."/>
            <person name="Sreeshan A."/>
            <person name="Augustine A."/>
        </authorList>
    </citation>
    <scope>NUCLEOTIDE SEQUENCE</scope>
    <source>
        <tissue evidence="2">Leaf</tissue>
    </source>
</reference>
<dbReference type="AlphaFoldDB" id="A0A2P2J2Z5"/>
<feature type="region of interest" description="Disordered" evidence="1">
    <location>
        <begin position="38"/>
        <end position="61"/>
    </location>
</feature>
<evidence type="ECO:0000256" key="1">
    <source>
        <dbReference type="SAM" id="MobiDB-lite"/>
    </source>
</evidence>
<accession>A0A2P2J2Z5</accession>
<organism evidence="2">
    <name type="scientific">Rhizophora mucronata</name>
    <name type="common">Asiatic mangrove</name>
    <dbReference type="NCBI Taxonomy" id="61149"/>
    <lineage>
        <taxon>Eukaryota</taxon>
        <taxon>Viridiplantae</taxon>
        <taxon>Streptophyta</taxon>
        <taxon>Embryophyta</taxon>
        <taxon>Tracheophyta</taxon>
        <taxon>Spermatophyta</taxon>
        <taxon>Magnoliopsida</taxon>
        <taxon>eudicotyledons</taxon>
        <taxon>Gunneridae</taxon>
        <taxon>Pentapetalae</taxon>
        <taxon>rosids</taxon>
        <taxon>fabids</taxon>
        <taxon>Malpighiales</taxon>
        <taxon>Rhizophoraceae</taxon>
        <taxon>Rhizophora</taxon>
    </lineage>
</organism>
<sequence>MVEQCCLSRTQETGNNRGRDTIIWRNFASQIGILALRGGSGGGGSDRESAVATESRTRETA</sequence>
<protein>
    <submittedName>
        <fullName evidence="2">Uncharacterized protein</fullName>
    </submittedName>
</protein>